<dbReference type="CDD" id="cd02440">
    <property type="entry name" value="AdoMet_MTases"/>
    <property type="match status" value="1"/>
</dbReference>
<gene>
    <name evidence="1" type="ORF">C6P40_005021</name>
</gene>
<dbReference type="PANTHER" id="PTHR14614:SF130">
    <property type="entry name" value="PROTEIN-LYSINE N-METHYLTRANSFERASE EEF2KMT"/>
    <property type="match status" value="1"/>
</dbReference>
<name>A0A9P6WR75_9ASCO</name>
<dbReference type="GO" id="GO:0005737">
    <property type="term" value="C:cytoplasm"/>
    <property type="evidence" value="ECO:0007669"/>
    <property type="project" value="TreeGrafter"/>
</dbReference>
<reference evidence="1" key="1">
    <citation type="submission" date="2020-11" db="EMBL/GenBank/DDBJ databases">
        <title>Kefir isolates.</title>
        <authorList>
            <person name="Marcisauskas S."/>
            <person name="Kim Y."/>
            <person name="Blasche S."/>
        </authorList>
    </citation>
    <scope>NUCLEOTIDE SEQUENCE</scope>
    <source>
        <strain evidence="1">Olga-1</strain>
    </source>
</reference>
<keyword evidence="2" id="KW-1185">Reference proteome</keyword>
<dbReference type="PANTHER" id="PTHR14614">
    <property type="entry name" value="HEPATOCELLULAR CARCINOMA-ASSOCIATED ANTIGEN"/>
    <property type="match status" value="1"/>
</dbReference>
<evidence type="ECO:0000313" key="1">
    <source>
        <dbReference type="EMBL" id="KAG0691102.1"/>
    </source>
</evidence>
<organism evidence="1 2">
    <name type="scientific">Pichia californica</name>
    <dbReference type="NCBI Taxonomy" id="460514"/>
    <lineage>
        <taxon>Eukaryota</taxon>
        <taxon>Fungi</taxon>
        <taxon>Dikarya</taxon>
        <taxon>Ascomycota</taxon>
        <taxon>Saccharomycotina</taxon>
        <taxon>Pichiomycetes</taxon>
        <taxon>Pichiales</taxon>
        <taxon>Pichiaceae</taxon>
        <taxon>Pichia</taxon>
    </lineage>
</organism>
<proteinExistence type="predicted"/>
<dbReference type="GO" id="GO:0008757">
    <property type="term" value="F:S-adenosylmethionine-dependent methyltransferase activity"/>
    <property type="evidence" value="ECO:0007669"/>
    <property type="project" value="UniProtKB-ARBA"/>
</dbReference>
<dbReference type="InterPro" id="IPR019410">
    <property type="entry name" value="Methyltransf_16"/>
</dbReference>
<dbReference type="AlphaFoldDB" id="A0A9P6WR75"/>
<dbReference type="Proteomes" id="UP000697127">
    <property type="component" value="Unassembled WGS sequence"/>
</dbReference>
<evidence type="ECO:0000313" key="2">
    <source>
        <dbReference type="Proteomes" id="UP000697127"/>
    </source>
</evidence>
<dbReference type="Gene3D" id="3.40.50.150">
    <property type="entry name" value="Vaccinia Virus protein VP39"/>
    <property type="match status" value="1"/>
</dbReference>
<dbReference type="EMBL" id="PUHW01000008">
    <property type="protein sequence ID" value="KAG0691102.1"/>
    <property type="molecule type" value="Genomic_DNA"/>
</dbReference>
<comment type="caution">
    <text evidence="1">The sequence shown here is derived from an EMBL/GenBank/DDBJ whole genome shotgun (WGS) entry which is preliminary data.</text>
</comment>
<dbReference type="InterPro" id="IPR029063">
    <property type="entry name" value="SAM-dependent_MTases_sf"/>
</dbReference>
<dbReference type="SUPFAM" id="SSF53335">
    <property type="entry name" value="S-adenosyl-L-methionine-dependent methyltransferases"/>
    <property type="match status" value="1"/>
</dbReference>
<dbReference type="Pfam" id="PF10294">
    <property type="entry name" value="Methyltransf_16"/>
    <property type="match status" value="1"/>
</dbReference>
<protein>
    <submittedName>
        <fullName evidence="1">Uncharacterized protein</fullName>
    </submittedName>
</protein>
<sequence>MGKMDLFIKRLKQRVPINSLNFASLELPLDDASQDEILKVLVTISETNVYYSMTILKKLIDMFEKDGEMDINDGFYEYLMEWLQAQPLKPTDVDIINYTFDNDIEIKIRESPNLISGLGTTGMRTWEASLYLSAYLMDIKNKILDQNGNILELGCGTGIVSISLMMKLMDIKPQRNVRVYITDGDSQLVERVKDNIELNINAEELERSLISYDIRKLWWGEDNIPDDVKTILAADVTYDSSIIPDLIQVINEGMSEGNVSFAFVAATKRNEETLAVWEKWLDMGTQDNIWAWDIVSSRRGEQGVDSSSIFYGAFPNDIFLYRLVKVVE</sequence>
<accession>A0A9P6WR75</accession>